<sequence length="168" mass="18326">MAHIIDFSGLFAKFEATTAAVDALTKAVQAKDAQVDALTKALQAKSAKGGLSDMREQILANAEILWPMVQTESSEKPTLPPRSNAIPSGHDDEFKAQVVYSFKQGGTEFVFIKGDFAHTAEEAMSYLLEASMSMMENWLPSIYIERDGRGRAFKSNATVGGDWFGAVR</sequence>
<dbReference type="GeneID" id="54479486"/>
<protein>
    <submittedName>
        <fullName evidence="1">Uncharacterized protein</fullName>
    </submittedName>
</protein>
<dbReference type="OrthoDB" id="3824838at2759"/>
<name>A0A6A6PF45_9PEZI</name>
<dbReference type="RefSeq" id="XP_033585135.1">
    <property type="nucleotide sequence ID" value="XM_033738484.1"/>
</dbReference>
<dbReference type="EMBL" id="MU001643">
    <property type="protein sequence ID" value="KAF2478565.1"/>
    <property type="molecule type" value="Genomic_DNA"/>
</dbReference>
<organism evidence="1 2">
    <name type="scientific">Neohortaea acidophila</name>
    <dbReference type="NCBI Taxonomy" id="245834"/>
    <lineage>
        <taxon>Eukaryota</taxon>
        <taxon>Fungi</taxon>
        <taxon>Dikarya</taxon>
        <taxon>Ascomycota</taxon>
        <taxon>Pezizomycotina</taxon>
        <taxon>Dothideomycetes</taxon>
        <taxon>Dothideomycetidae</taxon>
        <taxon>Mycosphaerellales</taxon>
        <taxon>Teratosphaeriaceae</taxon>
        <taxon>Neohortaea</taxon>
    </lineage>
</organism>
<reference evidence="1" key="1">
    <citation type="journal article" date="2020" name="Stud. Mycol.">
        <title>101 Dothideomycetes genomes: a test case for predicting lifestyles and emergence of pathogens.</title>
        <authorList>
            <person name="Haridas S."/>
            <person name="Albert R."/>
            <person name="Binder M."/>
            <person name="Bloem J."/>
            <person name="Labutti K."/>
            <person name="Salamov A."/>
            <person name="Andreopoulos B."/>
            <person name="Baker S."/>
            <person name="Barry K."/>
            <person name="Bills G."/>
            <person name="Bluhm B."/>
            <person name="Cannon C."/>
            <person name="Castanera R."/>
            <person name="Culley D."/>
            <person name="Daum C."/>
            <person name="Ezra D."/>
            <person name="Gonzalez J."/>
            <person name="Henrissat B."/>
            <person name="Kuo A."/>
            <person name="Liang C."/>
            <person name="Lipzen A."/>
            <person name="Lutzoni F."/>
            <person name="Magnuson J."/>
            <person name="Mondo S."/>
            <person name="Nolan M."/>
            <person name="Ohm R."/>
            <person name="Pangilinan J."/>
            <person name="Park H.-J."/>
            <person name="Ramirez L."/>
            <person name="Alfaro M."/>
            <person name="Sun H."/>
            <person name="Tritt A."/>
            <person name="Yoshinaga Y."/>
            <person name="Zwiers L.-H."/>
            <person name="Turgeon B."/>
            <person name="Goodwin S."/>
            <person name="Spatafora J."/>
            <person name="Crous P."/>
            <person name="Grigoriev I."/>
        </authorList>
    </citation>
    <scope>NUCLEOTIDE SEQUENCE</scope>
    <source>
        <strain evidence="1">CBS 113389</strain>
    </source>
</reference>
<keyword evidence="2" id="KW-1185">Reference proteome</keyword>
<gene>
    <name evidence="1" type="ORF">BDY17DRAFT_54508</name>
</gene>
<dbReference type="AlphaFoldDB" id="A0A6A6PF45"/>
<evidence type="ECO:0000313" key="2">
    <source>
        <dbReference type="Proteomes" id="UP000799767"/>
    </source>
</evidence>
<evidence type="ECO:0000313" key="1">
    <source>
        <dbReference type="EMBL" id="KAF2478565.1"/>
    </source>
</evidence>
<proteinExistence type="predicted"/>
<dbReference type="Proteomes" id="UP000799767">
    <property type="component" value="Unassembled WGS sequence"/>
</dbReference>
<accession>A0A6A6PF45</accession>